<keyword evidence="3" id="KW-1185">Reference proteome</keyword>
<evidence type="ECO:0000313" key="2">
    <source>
        <dbReference type="EMBL" id="WVZ90434.1"/>
    </source>
</evidence>
<proteinExistence type="predicted"/>
<organism evidence="2 3">
    <name type="scientific">Paspalum notatum var. saurae</name>
    <dbReference type="NCBI Taxonomy" id="547442"/>
    <lineage>
        <taxon>Eukaryota</taxon>
        <taxon>Viridiplantae</taxon>
        <taxon>Streptophyta</taxon>
        <taxon>Embryophyta</taxon>
        <taxon>Tracheophyta</taxon>
        <taxon>Spermatophyta</taxon>
        <taxon>Magnoliopsida</taxon>
        <taxon>Liliopsida</taxon>
        <taxon>Poales</taxon>
        <taxon>Poaceae</taxon>
        <taxon>PACMAD clade</taxon>
        <taxon>Panicoideae</taxon>
        <taxon>Andropogonodae</taxon>
        <taxon>Paspaleae</taxon>
        <taxon>Paspalinae</taxon>
        <taxon>Paspalum</taxon>
    </lineage>
</organism>
<evidence type="ECO:0000313" key="3">
    <source>
        <dbReference type="Proteomes" id="UP001341281"/>
    </source>
</evidence>
<dbReference type="EMBL" id="CP144752">
    <property type="protein sequence ID" value="WVZ90434.1"/>
    <property type="molecule type" value="Genomic_DNA"/>
</dbReference>
<dbReference type="AlphaFoldDB" id="A0AAQ3UDP2"/>
<evidence type="ECO:0000256" key="1">
    <source>
        <dbReference type="SAM" id="MobiDB-lite"/>
    </source>
</evidence>
<reference evidence="2 3" key="1">
    <citation type="submission" date="2024-02" db="EMBL/GenBank/DDBJ databases">
        <title>High-quality chromosome-scale genome assembly of Pensacola bahiagrass (Paspalum notatum Flugge var. saurae).</title>
        <authorList>
            <person name="Vega J.M."/>
            <person name="Podio M."/>
            <person name="Orjuela J."/>
            <person name="Siena L.A."/>
            <person name="Pessino S.C."/>
            <person name="Combes M.C."/>
            <person name="Mariac C."/>
            <person name="Albertini E."/>
            <person name="Pupilli F."/>
            <person name="Ortiz J.P.A."/>
            <person name="Leblanc O."/>
        </authorList>
    </citation>
    <scope>NUCLEOTIDE SEQUENCE [LARGE SCALE GENOMIC DNA]</scope>
    <source>
        <strain evidence="2">R1</strain>
        <tissue evidence="2">Leaf</tissue>
    </source>
</reference>
<accession>A0AAQ3UDP2</accession>
<sequence>MEGQDAIPRSVGGSFQKMGRGSLTGPPAGGPHHRSAAHVESVARLPSEMWALLALGHASIIHLYLKDERIRTCHDKRIKGFNSSYKLFGHGKLRSKWEVPNLVINASTHGAIMLQDDDGNVFKG</sequence>
<gene>
    <name evidence="2" type="ORF">U9M48_036736</name>
</gene>
<dbReference type="Proteomes" id="UP001341281">
    <property type="component" value="Chromosome 08"/>
</dbReference>
<feature type="region of interest" description="Disordered" evidence="1">
    <location>
        <begin position="1"/>
        <end position="37"/>
    </location>
</feature>
<name>A0AAQ3UDP2_PASNO</name>
<protein>
    <submittedName>
        <fullName evidence="2">Uncharacterized protein</fullName>
    </submittedName>
</protein>